<dbReference type="Proteomes" id="UP001054945">
    <property type="component" value="Unassembled WGS sequence"/>
</dbReference>
<evidence type="ECO:0000313" key="3">
    <source>
        <dbReference type="Proteomes" id="UP001054945"/>
    </source>
</evidence>
<reference evidence="2 3" key="1">
    <citation type="submission" date="2021-06" db="EMBL/GenBank/DDBJ databases">
        <title>Caerostris extrusa draft genome.</title>
        <authorList>
            <person name="Kono N."/>
            <person name="Arakawa K."/>
        </authorList>
    </citation>
    <scope>NUCLEOTIDE SEQUENCE [LARGE SCALE GENOMIC DNA]</scope>
</reference>
<organism evidence="2 3">
    <name type="scientific">Caerostris extrusa</name>
    <name type="common">Bark spider</name>
    <name type="synonym">Caerostris bankana</name>
    <dbReference type="NCBI Taxonomy" id="172846"/>
    <lineage>
        <taxon>Eukaryota</taxon>
        <taxon>Metazoa</taxon>
        <taxon>Ecdysozoa</taxon>
        <taxon>Arthropoda</taxon>
        <taxon>Chelicerata</taxon>
        <taxon>Arachnida</taxon>
        <taxon>Araneae</taxon>
        <taxon>Araneomorphae</taxon>
        <taxon>Entelegynae</taxon>
        <taxon>Araneoidea</taxon>
        <taxon>Araneidae</taxon>
        <taxon>Caerostris</taxon>
    </lineage>
</organism>
<evidence type="ECO:0000256" key="1">
    <source>
        <dbReference type="SAM" id="MobiDB-lite"/>
    </source>
</evidence>
<gene>
    <name evidence="2" type="ORF">CEXT_654561</name>
</gene>
<protein>
    <submittedName>
        <fullName evidence="2">Uncharacterized protein</fullName>
    </submittedName>
</protein>
<evidence type="ECO:0000313" key="2">
    <source>
        <dbReference type="EMBL" id="GIX96652.1"/>
    </source>
</evidence>
<sequence length="113" mass="12384">MKCSSTFGPRSERALQKSRASPPPYLYGRGTCARREWSRPLRVLRSSSAFFAAVDARGAVAVSTPPEGEGCRRTSAPSSRRQRSWSSQPKVSTPRTSPYSLLQGLPPKGFAIR</sequence>
<feature type="region of interest" description="Disordered" evidence="1">
    <location>
        <begin position="1"/>
        <end position="29"/>
    </location>
</feature>
<dbReference type="EMBL" id="BPLR01004674">
    <property type="protein sequence ID" value="GIX96652.1"/>
    <property type="molecule type" value="Genomic_DNA"/>
</dbReference>
<feature type="region of interest" description="Disordered" evidence="1">
    <location>
        <begin position="62"/>
        <end position="113"/>
    </location>
</feature>
<accession>A0AAV4PH17</accession>
<feature type="compositionally biased region" description="Polar residues" evidence="1">
    <location>
        <begin position="89"/>
        <end position="100"/>
    </location>
</feature>
<dbReference type="AlphaFoldDB" id="A0AAV4PH17"/>
<comment type="caution">
    <text evidence="2">The sequence shown here is derived from an EMBL/GenBank/DDBJ whole genome shotgun (WGS) entry which is preliminary data.</text>
</comment>
<keyword evidence="3" id="KW-1185">Reference proteome</keyword>
<proteinExistence type="predicted"/>
<name>A0AAV4PH17_CAEEX</name>